<sequence>MPFGPQVGMSGAFHFEATNGAPPMSGVHAGIFRPPLSPSASSSGYLTKSTGSLASDALTPVPNVNRKRLRHGEVTPSHDGMMNGGYTADDRMGQRRISGGREIRYTLGGQIETPNGMVQNQLGGDMESSTYSDVDYRRALGSQLAHDELEAPMPGQSRTDLPMEPQAAQPTGWSTLALNTIGGVVGKVWEFCRTGAFRGFYSGGGRGFDAHANPLPGNDEAFQIATEYRQSPTPGGFPESDYSPSFTNRSPTRLRRQPLKDARSPQTPLTMSYGRTGSWWMNLPRKWPLPPRFRTRRWIGRLRHYRADPAYLVA</sequence>
<keyword evidence="3" id="KW-1185">Reference proteome</keyword>
<reference evidence="2 3" key="1">
    <citation type="submission" date="2023-01" db="EMBL/GenBank/DDBJ databases">
        <title>Analysis of 21 Apiospora genomes using comparative genomics revels a genus with tremendous synthesis potential of carbohydrate active enzymes and secondary metabolites.</title>
        <authorList>
            <person name="Sorensen T."/>
        </authorList>
    </citation>
    <scope>NUCLEOTIDE SEQUENCE [LARGE SCALE GENOMIC DNA]</scope>
    <source>
        <strain evidence="2 3">CBS 135458</strain>
    </source>
</reference>
<feature type="region of interest" description="Disordered" evidence="1">
    <location>
        <begin position="229"/>
        <end position="268"/>
    </location>
</feature>
<comment type="caution">
    <text evidence="2">The sequence shown here is derived from an EMBL/GenBank/DDBJ whole genome shotgun (WGS) entry which is preliminary data.</text>
</comment>
<feature type="compositionally biased region" description="Polar residues" evidence="1">
    <location>
        <begin position="242"/>
        <end position="251"/>
    </location>
</feature>
<dbReference type="GeneID" id="92084480"/>
<organism evidence="2 3">
    <name type="scientific">Apiospora phragmitis</name>
    <dbReference type="NCBI Taxonomy" id="2905665"/>
    <lineage>
        <taxon>Eukaryota</taxon>
        <taxon>Fungi</taxon>
        <taxon>Dikarya</taxon>
        <taxon>Ascomycota</taxon>
        <taxon>Pezizomycotina</taxon>
        <taxon>Sordariomycetes</taxon>
        <taxon>Xylariomycetidae</taxon>
        <taxon>Amphisphaeriales</taxon>
        <taxon>Apiosporaceae</taxon>
        <taxon>Apiospora</taxon>
    </lineage>
</organism>
<gene>
    <name evidence="2" type="ORF">PG994_000008</name>
</gene>
<evidence type="ECO:0000313" key="3">
    <source>
        <dbReference type="Proteomes" id="UP001480595"/>
    </source>
</evidence>
<name>A0ABR1X506_9PEZI</name>
<feature type="compositionally biased region" description="Polar residues" evidence="1">
    <location>
        <begin position="39"/>
        <end position="53"/>
    </location>
</feature>
<dbReference type="EMBL" id="JAQQWL010000001">
    <property type="protein sequence ID" value="KAK8090503.1"/>
    <property type="molecule type" value="Genomic_DNA"/>
</dbReference>
<feature type="region of interest" description="Disordered" evidence="1">
    <location>
        <begin position="39"/>
        <end position="68"/>
    </location>
</feature>
<accession>A0ABR1X506</accession>
<evidence type="ECO:0000313" key="2">
    <source>
        <dbReference type="EMBL" id="KAK8090503.1"/>
    </source>
</evidence>
<dbReference type="RefSeq" id="XP_066722049.1">
    <property type="nucleotide sequence ID" value="XM_066851417.1"/>
</dbReference>
<dbReference type="Proteomes" id="UP001480595">
    <property type="component" value="Unassembled WGS sequence"/>
</dbReference>
<feature type="region of interest" description="Disordered" evidence="1">
    <location>
        <begin position="73"/>
        <end position="92"/>
    </location>
</feature>
<protein>
    <submittedName>
        <fullName evidence="2">Uncharacterized protein</fullName>
    </submittedName>
</protein>
<proteinExistence type="predicted"/>
<evidence type="ECO:0000256" key="1">
    <source>
        <dbReference type="SAM" id="MobiDB-lite"/>
    </source>
</evidence>